<proteinExistence type="predicted"/>
<evidence type="ECO:0000313" key="4">
    <source>
        <dbReference type="Proteomes" id="UP000494363"/>
    </source>
</evidence>
<dbReference type="GO" id="GO:0019867">
    <property type="term" value="C:outer membrane"/>
    <property type="evidence" value="ECO:0007669"/>
    <property type="project" value="InterPro"/>
</dbReference>
<dbReference type="InterPro" id="IPR008635">
    <property type="entry name" value="Coiled_stalk_dom"/>
</dbReference>
<dbReference type="Proteomes" id="UP000494363">
    <property type="component" value="Unassembled WGS sequence"/>
</dbReference>
<dbReference type="Gene3D" id="2.150.10.10">
    <property type="entry name" value="Serralysin-like metalloprotease, C-terminal"/>
    <property type="match status" value="1"/>
</dbReference>
<dbReference type="SUPFAM" id="SSF101967">
    <property type="entry name" value="Adhesin YadA, collagen-binding domain"/>
    <property type="match status" value="1"/>
</dbReference>
<dbReference type="RefSeq" id="WP_246356380.1">
    <property type="nucleotide sequence ID" value="NZ_CADIKH010000245.1"/>
</dbReference>
<evidence type="ECO:0000259" key="1">
    <source>
        <dbReference type="Pfam" id="PF05658"/>
    </source>
</evidence>
<dbReference type="AlphaFoldDB" id="A0A6J5FCW1"/>
<evidence type="ECO:0000313" key="3">
    <source>
        <dbReference type="EMBL" id="CAB3775065.1"/>
    </source>
</evidence>
<dbReference type="InterPro" id="IPR008640">
    <property type="entry name" value="Adhesin_Head_dom"/>
</dbReference>
<organism evidence="3 4">
    <name type="scientific">Paraburkholderia humisilvae</name>
    <dbReference type="NCBI Taxonomy" id="627669"/>
    <lineage>
        <taxon>Bacteria</taxon>
        <taxon>Pseudomonadati</taxon>
        <taxon>Pseudomonadota</taxon>
        <taxon>Betaproteobacteria</taxon>
        <taxon>Burkholderiales</taxon>
        <taxon>Burkholderiaceae</taxon>
        <taxon>Paraburkholderia</taxon>
    </lineage>
</organism>
<dbReference type="Pfam" id="PF05658">
    <property type="entry name" value="YadA_head"/>
    <property type="match status" value="1"/>
</dbReference>
<sequence length="134" mass="13425">MTLHYVSINDGDLPTGNYNDDGATGVDAIAIGPVAVANVPNTVALGTGSETGSSLQVSSATVGAITLHNFAGEASGVVSVGMQGAERQTTNVASGAITSASTDAINGSQLYSVIDRLEAEIASLKTEVATRRSQ</sequence>
<dbReference type="Pfam" id="PF05662">
    <property type="entry name" value="YadA_stalk"/>
    <property type="match status" value="1"/>
</dbReference>
<accession>A0A6J5FCW1</accession>
<reference evidence="3 4" key="1">
    <citation type="submission" date="2020-04" db="EMBL/GenBank/DDBJ databases">
        <authorList>
            <person name="De Canck E."/>
        </authorList>
    </citation>
    <scope>NUCLEOTIDE SEQUENCE [LARGE SCALE GENOMIC DNA]</scope>
    <source>
        <strain evidence="3 4">LMG 29542</strain>
    </source>
</reference>
<feature type="domain" description="Trimeric autotransporter adhesin YadA-like stalk" evidence="2">
    <location>
        <begin position="90"/>
        <end position="127"/>
    </location>
</feature>
<gene>
    <name evidence="3" type="ORF">LMG29542_08447</name>
</gene>
<keyword evidence="4" id="KW-1185">Reference proteome</keyword>
<protein>
    <recommendedName>
        <fullName evidence="5">Trimeric autotransporter adhesin YadA-like stalk domain-containing protein</fullName>
    </recommendedName>
</protein>
<feature type="domain" description="Trimeric autotransporter adhesin YadA-like head" evidence="1">
    <location>
        <begin position="23"/>
        <end position="49"/>
    </location>
</feature>
<evidence type="ECO:0008006" key="5">
    <source>
        <dbReference type="Google" id="ProtNLM"/>
    </source>
</evidence>
<dbReference type="EMBL" id="CADIKH010000245">
    <property type="protein sequence ID" value="CAB3775065.1"/>
    <property type="molecule type" value="Genomic_DNA"/>
</dbReference>
<name>A0A6J5FCW1_9BURK</name>
<dbReference type="InterPro" id="IPR011049">
    <property type="entry name" value="Serralysin-like_metalloprot_C"/>
</dbReference>
<evidence type="ECO:0000259" key="2">
    <source>
        <dbReference type="Pfam" id="PF05662"/>
    </source>
</evidence>